<dbReference type="OrthoDB" id="2135133at2759"/>
<dbReference type="GO" id="GO:0005525">
    <property type="term" value="F:GTP binding"/>
    <property type="evidence" value="ECO:0007669"/>
    <property type="project" value="UniProtKB-KW"/>
</dbReference>
<dbReference type="InterPro" id="IPR030386">
    <property type="entry name" value="G_GB1_RHD3_dom"/>
</dbReference>
<protein>
    <submittedName>
        <fullName evidence="7">Guanylate-binding n-terminal domain containing protein</fullName>
    </submittedName>
</protein>
<keyword evidence="2" id="KW-0378">Hydrolase</keyword>
<keyword evidence="1" id="KW-0547">Nucleotide-binding</keyword>
<organism evidence="7 8">
    <name type="scientific">Stylonychia lemnae</name>
    <name type="common">Ciliate</name>
    <dbReference type="NCBI Taxonomy" id="5949"/>
    <lineage>
        <taxon>Eukaryota</taxon>
        <taxon>Sar</taxon>
        <taxon>Alveolata</taxon>
        <taxon>Ciliophora</taxon>
        <taxon>Intramacronucleata</taxon>
        <taxon>Spirotrichea</taxon>
        <taxon>Stichotrichia</taxon>
        <taxon>Sporadotrichida</taxon>
        <taxon>Oxytrichidae</taxon>
        <taxon>Stylonychinae</taxon>
        <taxon>Stylonychia</taxon>
    </lineage>
</organism>
<dbReference type="SUPFAM" id="SSF52540">
    <property type="entry name" value="P-loop containing nucleoside triphosphate hydrolases"/>
    <property type="match status" value="1"/>
</dbReference>
<dbReference type="PANTHER" id="PTHR10751">
    <property type="entry name" value="GUANYLATE BINDING PROTEIN"/>
    <property type="match status" value="1"/>
</dbReference>
<keyword evidence="8" id="KW-1185">Reference proteome</keyword>
<accession>A0A078AKH1</accession>
<dbReference type="EMBL" id="CCKQ01010420">
    <property type="protein sequence ID" value="CDW81927.1"/>
    <property type="molecule type" value="Genomic_DNA"/>
</dbReference>
<gene>
    <name evidence="7" type="primary">Contig9879.g10559</name>
    <name evidence="7" type="ORF">STYLEM_10951</name>
</gene>
<dbReference type="Pfam" id="PF02263">
    <property type="entry name" value="GBP"/>
    <property type="match status" value="1"/>
</dbReference>
<evidence type="ECO:0000259" key="6">
    <source>
        <dbReference type="PROSITE" id="PS51715"/>
    </source>
</evidence>
<dbReference type="AlphaFoldDB" id="A0A078AKH1"/>
<dbReference type="InParanoid" id="A0A078AKH1"/>
<feature type="coiled-coil region" evidence="5">
    <location>
        <begin position="707"/>
        <end position="748"/>
    </location>
</feature>
<dbReference type="InterPro" id="IPR027417">
    <property type="entry name" value="P-loop_NTPase"/>
</dbReference>
<evidence type="ECO:0000256" key="1">
    <source>
        <dbReference type="ARBA" id="ARBA00022741"/>
    </source>
</evidence>
<evidence type="ECO:0000256" key="2">
    <source>
        <dbReference type="ARBA" id="ARBA00022801"/>
    </source>
</evidence>
<evidence type="ECO:0000256" key="5">
    <source>
        <dbReference type="SAM" id="Coils"/>
    </source>
</evidence>
<evidence type="ECO:0000256" key="3">
    <source>
        <dbReference type="ARBA" id="ARBA00023134"/>
    </source>
</evidence>
<feature type="domain" description="GB1/RHD3-type G" evidence="6">
    <location>
        <begin position="38"/>
        <end position="278"/>
    </location>
</feature>
<proteinExistence type="inferred from homology"/>
<evidence type="ECO:0000256" key="4">
    <source>
        <dbReference type="PROSITE-ProRule" id="PRU01052"/>
    </source>
</evidence>
<dbReference type="GO" id="GO:0003924">
    <property type="term" value="F:GTPase activity"/>
    <property type="evidence" value="ECO:0007669"/>
    <property type="project" value="InterPro"/>
</dbReference>
<name>A0A078AKH1_STYLE</name>
<dbReference type="Proteomes" id="UP000039865">
    <property type="component" value="Unassembled WGS sequence"/>
</dbReference>
<dbReference type="Gene3D" id="3.40.50.300">
    <property type="entry name" value="P-loop containing nucleotide triphosphate hydrolases"/>
    <property type="match status" value="1"/>
</dbReference>
<feature type="coiled-coil region" evidence="5">
    <location>
        <begin position="471"/>
        <end position="644"/>
    </location>
</feature>
<dbReference type="OMA" id="FESGRNK"/>
<dbReference type="Gene3D" id="1.20.1000.10">
    <property type="entry name" value="Guanylate-binding protein, C-terminal domain"/>
    <property type="match status" value="1"/>
</dbReference>
<keyword evidence="3" id="KW-0342">GTP-binding</keyword>
<comment type="similarity">
    <text evidence="4">Belongs to the TRAFAC class dynamin-like GTPase superfamily. GB1/RHD3 GTPase family.</text>
</comment>
<evidence type="ECO:0000313" key="7">
    <source>
        <dbReference type="EMBL" id="CDW81927.1"/>
    </source>
</evidence>
<keyword evidence="5" id="KW-0175">Coiled coil</keyword>
<dbReference type="PROSITE" id="PS51715">
    <property type="entry name" value="G_GB1_RHD3"/>
    <property type="match status" value="1"/>
</dbReference>
<dbReference type="SUPFAM" id="SSF48340">
    <property type="entry name" value="Interferon-induced guanylate-binding protein 1 (GBP1), C-terminal domain"/>
    <property type="match status" value="1"/>
</dbReference>
<dbReference type="InterPro" id="IPR015894">
    <property type="entry name" value="Guanylate-bd_N"/>
</dbReference>
<reference evidence="7 8" key="1">
    <citation type="submission" date="2014-06" db="EMBL/GenBank/DDBJ databases">
        <authorList>
            <person name="Swart Estienne"/>
        </authorList>
    </citation>
    <scope>NUCLEOTIDE SEQUENCE [LARGE SCALE GENOMIC DNA]</scope>
    <source>
        <strain evidence="7 8">130c</strain>
    </source>
</reference>
<evidence type="ECO:0000313" key="8">
    <source>
        <dbReference type="Proteomes" id="UP000039865"/>
    </source>
</evidence>
<dbReference type="CDD" id="cd01851">
    <property type="entry name" value="GBP"/>
    <property type="match status" value="1"/>
</dbReference>
<sequence length="849" mass="99432">MDNNDDGGRAIPFIEVDDERGTFSVNTEAMALLEEQQKKKIVVISVAGPYRSGKSFLANRFLNKMRGFEIGSTVQSCTRGIWMWNRLVPLSPEVDALLLDTEGLNSTDRTLDLDVKIFSLAILLSSTFVFNQIGHITEQSIEDMSVVLRLTNELKIKDSTQEETGLEFKHYFPSFVWVLRDFSLNFKHLTSKSYLEQCLENQRGMSDEVFQKNSIRQSIKNFFSDLDCFTLVRPVNDERQLAHIEEMKYEDLRPEFIQGMDLLMAKLKHEPFRLKNINGRALNGSMLLGMALEYVDALNNKEIPVVLSSFERVVQVESRRVTEKLFEEVTNQIKQQCDDSLMPFEEEELETIYSEILNFANRKICEKLQDIASVENLVELRAEFEKRVRSYFKTVEEANSNESRTYCLNLLHNLQAAKLSDIKINEIQDIQPNLMTQFKNQFAALLIEYAKTAKGPYKAEAVSEIFQTKIIEDMTNLIKDIEQAYQNAFNKTKLMISEYSRSEIKLQQLINQSQQTLQQLENEKETLMNDKTQLELEIDNVYRQIKSKDEEKANVLNLKMIELTNLKSNHEKKIMEKSAYIKQLQTEIEQLKEQISKNQEIILNLQKTKLKDVSQLKNQHKIMKESLEQNKKKLQENAELMAVNSLFKKLKINFDEIKVMISELQDLQSVKGEYYTLQKEIQERELRIQSQEYRLKLKHDCDVQEQILRHRKQVEDLENEKENIEKEIQSIEDAIFNVKKENKLIEENIIMQKQLEQHQDSLIKHLSVKSKEEQDRQEELEVHQYEQSVKKATLVEDIDMVLVFMEEFIKKNTGYKSKDEQAFRELSELDRESVNEMLKGFGIQYNDAF</sequence>
<dbReference type="InterPro" id="IPR036543">
    <property type="entry name" value="Guanylate-bd_C_sf"/>
</dbReference>